<dbReference type="InterPro" id="IPR007820">
    <property type="entry name" value="AbrB_fam"/>
</dbReference>
<gene>
    <name evidence="1" type="ordered locus">FRAAL3164</name>
</gene>
<name>Q0RKZ7_FRAAA</name>
<dbReference type="Proteomes" id="UP000000657">
    <property type="component" value="Chromosome"/>
</dbReference>
<dbReference type="GO" id="GO:0016020">
    <property type="term" value="C:membrane"/>
    <property type="evidence" value="ECO:0007669"/>
    <property type="project" value="InterPro"/>
</dbReference>
<dbReference type="GO" id="GO:0010468">
    <property type="term" value="P:regulation of gene expression"/>
    <property type="evidence" value="ECO:0007669"/>
    <property type="project" value="InterPro"/>
</dbReference>
<dbReference type="AlphaFoldDB" id="Q0RKZ7"/>
<keyword evidence="2" id="KW-1185">Reference proteome</keyword>
<protein>
    <recommendedName>
        <fullName evidence="3">Ammonia monooxygenase</fullName>
    </recommendedName>
</protein>
<dbReference type="HOGENOM" id="CLU_2600925_0_0_11"/>
<accession>Q0RKZ7</accession>
<sequence>MIGIAFLESYLATTPGGINAVLATATVAHVDVGVVSTVQSFRLVLVVLLTPPLVRWLLRRALPASPAPTPAPEERGVLP</sequence>
<dbReference type="PANTHER" id="PTHR38457:SF1">
    <property type="entry name" value="REGULATOR ABRB-RELATED"/>
    <property type="match status" value="1"/>
</dbReference>
<dbReference type="RefSeq" id="WP_011604313.1">
    <property type="nucleotide sequence ID" value="NC_008278.1"/>
</dbReference>
<dbReference type="Pfam" id="PF05145">
    <property type="entry name" value="AbrB"/>
    <property type="match status" value="1"/>
</dbReference>
<reference evidence="1 2" key="1">
    <citation type="journal article" date="2007" name="Genome Res.">
        <title>Genome characteristics of facultatively symbiotic Frankia sp. strains reflect host range and host plant biogeography.</title>
        <authorList>
            <person name="Normand P."/>
            <person name="Lapierre P."/>
            <person name="Tisa L.S."/>
            <person name="Gogarten J.P."/>
            <person name="Alloisio N."/>
            <person name="Bagnarol E."/>
            <person name="Bassi C.A."/>
            <person name="Berry A.M."/>
            <person name="Bickhart D.M."/>
            <person name="Choisne N."/>
            <person name="Couloux A."/>
            <person name="Cournoyer B."/>
            <person name="Cruveiller S."/>
            <person name="Daubin V."/>
            <person name="Demange N."/>
            <person name="Francino M.P."/>
            <person name="Goltsman E."/>
            <person name="Huang Y."/>
            <person name="Kopp O.R."/>
            <person name="Labarre L."/>
            <person name="Lapidus A."/>
            <person name="Lavire C."/>
            <person name="Marechal J."/>
            <person name="Martinez M."/>
            <person name="Mastronunzio J.E."/>
            <person name="Mullin B.C."/>
            <person name="Niemann J."/>
            <person name="Pujic P."/>
            <person name="Rawnsley T."/>
            <person name="Rouy Z."/>
            <person name="Schenowitz C."/>
            <person name="Sellstedt A."/>
            <person name="Tavares F."/>
            <person name="Tomkins J.P."/>
            <person name="Vallenet D."/>
            <person name="Valverde C."/>
            <person name="Wall L.G."/>
            <person name="Wang Y."/>
            <person name="Medigue C."/>
            <person name="Benson D.R."/>
        </authorList>
    </citation>
    <scope>NUCLEOTIDE SEQUENCE [LARGE SCALE GENOMIC DNA]</scope>
    <source>
        <strain evidence="2">DSM 45986 / CECT 9034 / ACN14a</strain>
    </source>
</reference>
<dbReference type="EMBL" id="CT573213">
    <property type="protein sequence ID" value="CAJ61808.1"/>
    <property type="molecule type" value="Genomic_DNA"/>
</dbReference>
<proteinExistence type="predicted"/>
<evidence type="ECO:0000313" key="1">
    <source>
        <dbReference type="EMBL" id="CAJ61808.1"/>
    </source>
</evidence>
<dbReference type="PANTHER" id="PTHR38457">
    <property type="entry name" value="REGULATOR ABRB-RELATED"/>
    <property type="match status" value="1"/>
</dbReference>
<evidence type="ECO:0008006" key="3">
    <source>
        <dbReference type="Google" id="ProtNLM"/>
    </source>
</evidence>
<evidence type="ECO:0000313" key="2">
    <source>
        <dbReference type="Proteomes" id="UP000000657"/>
    </source>
</evidence>
<dbReference type="KEGG" id="fal:FRAAL3164"/>
<organism evidence="1 2">
    <name type="scientific">Frankia alni (strain DSM 45986 / CECT 9034 / ACN14a)</name>
    <dbReference type="NCBI Taxonomy" id="326424"/>
    <lineage>
        <taxon>Bacteria</taxon>
        <taxon>Bacillati</taxon>
        <taxon>Actinomycetota</taxon>
        <taxon>Actinomycetes</taxon>
        <taxon>Frankiales</taxon>
        <taxon>Frankiaceae</taxon>
        <taxon>Frankia</taxon>
    </lineage>
</organism>